<sequence length="116" mass="12987">MRSNNLSKTEMFVYTEPVVGVGGHSGHGQTSGIHGGRELLAIIPTKVTMILIHIFSTKSKVKVIINISRHTKKKFNRTSPTNLSITSTQAAVVFTTTIMELMKVPFMSWIRWRMPC</sequence>
<evidence type="ECO:0000313" key="2">
    <source>
        <dbReference type="Proteomes" id="UP001497516"/>
    </source>
</evidence>
<name>A0AAV2CHX7_9ROSI</name>
<dbReference type="EMBL" id="OZ034813">
    <property type="protein sequence ID" value="CAL1355562.1"/>
    <property type="molecule type" value="Genomic_DNA"/>
</dbReference>
<dbReference type="Proteomes" id="UP001497516">
    <property type="component" value="Chromosome 1"/>
</dbReference>
<gene>
    <name evidence="1" type="ORF">LTRI10_LOCUS3316</name>
</gene>
<proteinExistence type="predicted"/>
<reference evidence="1 2" key="1">
    <citation type="submission" date="2024-04" db="EMBL/GenBank/DDBJ databases">
        <authorList>
            <person name="Fracassetti M."/>
        </authorList>
    </citation>
    <scope>NUCLEOTIDE SEQUENCE [LARGE SCALE GENOMIC DNA]</scope>
</reference>
<evidence type="ECO:0000313" key="1">
    <source>
        <dbReference type="EMBL" id="CAL1355562.1"/>
    </source>
</evidence>
<keyword evidence="2" id="KW-1185">Reference proteome</keyword>
<organism evidence="1 2">
    <name type="scientific">Linum trigynum</name>
    <dbReference type="NCBI Taxonomy" id="586398"/>
    <lineage>
        <taxon>Eukaryota</taxon>
        <taxon>Viridiplantae</taxon>
        <taxon>Streptophyta</taxon>
        <taxon>Embryophyta</taxon>
        <taxon>Tracheophyta</taxon>
        <taxon>Spermatophyta</taxon>
        <taxon>Magnoliopsida</taxon>
        <taxon>eudicotyledons</taxon>
        <taxon>Gunneridae</taxon>
        <taxon>Pentapetalae</taxon>
        <taxon>rosids</taxon>
        <taxon>fabids</taxon>
        <taxon>Malpighiales</taxon>
        <taxon>Linaceae</taxon>
        <taxon>Linum</taxon>
    </lineage>
</organism>
<accession>A0AAV2CHX7</accession>
<protein>
    <submittedName>
        <fullName evidence="1">Uncharacterized protein</fullName>
    </submittedName>
</protein>
<dbReference type="AlphaFoldDB" id="A0AAV2CHX7"/>